<dbReference type="GO" id="GO:0016746">
    <property type="term" value="F:acyltransferase activity"/>
    <property type="evidence" value="ECO:0007669"/>
    <property type="project" value="InterPro"/>
</dbReference>
<dbReference type="SUPFAM" id="SSF50249">
    <property type="entry name" value="Nucleic acid-binding proteins"/>
    <property type="match status" value="1"/>
</dbReference>
<feature type="domain" description="ChsH2 rubredoxin-like zinc ribbon" evidence="2">
    <location>
        <begin position="24"/>
        <end position="59"/>
    </location>
</feature>
<dbReference type="InterPro" id="IPR022002">
    <property type="entry name" value="ChsH2_Znr"/>
</dbReference>
<dbReference type="CDD" id="cd00829">
    <property type="entry name" value="SCP-x_thiolase"/>
    <property type="match status" value="1"/>
</dbReference>
<dbReference type="InterPro" id="IPR016039">
    <property type="entry name" value="Thiolase-like"/>
</dbReference>
<dbReference type="SUPFAM" id="SSF53901">
    <property type="entry name" value="Thiolase-like"/>
    <property type="match status" value="2"/>
</dbReference>
<dbReference type="InterPro" id="IPR002878">
    <property type="entry name" value="ChsH2_C"/>
</dbReference>
<evidence type="ECO:0000259" key="3">
    <source>
        <dbReference type="Pfam" id="PF22691"/>
    </source>
</evidence>
<dbReference type="Gene3D" id="3.40.47.10">
    <property type="match status" value="1"/>
</dbReference>
<evidence type="ECO:0000313" key="4">
    <source>
        <dbReference type="EMBL" id="TDD79259.1"/>
    </source>
</evidence>
<dbReference type="EMBL" id="SMKY01000116">
    <property type="protein sequence ID" value="TDD79259.1"/>
    <property type="molecule type" value="Genomic_DNA"/>
</dbReference>
<dbReference type="Gene3D" id="6.10.30.10">
    <property type="match status" value="1"/>
</dbReference>
<sequence length="551" mass="58202">MDDSTAALRVRPRPSTTPDTRFWWDGLAAGELRVQRCAGCSTLRHPPDPGCAECGSLDWDWLVSAGHGTIHSQVVVHEPRFEAFPAPYAVALVDLDEGVRLVANVEPVEEAVIGARVRAEIRDFDGLALPVFVPCDRSGEGSARPPAPLRAAVEARAPGRPPGGRDVAVAGIGATEFSARSGRSELRLAVEAVRAALDDAGLRPGDVDGMVTFAHDSSPEVAVARSLGIRELSFTDRLHYGGGDYCATVAHAAMAVRTGAADVVVCYRAFNERSGQRYGLGFGDKQIQHDSADEAQYAWSLPFGLLNAAGWIGLWARRYMHETGATSADFGRVSVAARTHAAANPAARFHGRPITLDDHQASRWITEPLRLLDCCMESDGGVALVVTSLDRARDLRHRPAVVAAAAQATGPAQHVMADYYRASVTDTAALDAAARRIWGLSGLGPDDVQAAILYDHFSPAVLAQLESYGFCGRGEAAAYVADTGIGVGDRVAVNPHGGLLGEAYIHGMNGLAEAVRQIRGTAANQVGAVEHVLCSSPPGLPASALLLATPR</sequence>
<gene>
    <name evidence="4" type="ORF">E1293_23900</name>
</gene>
<dbReference type="NCBIfam" id="NF005892">
    <property type="entry name" value="PRK07855.1"/>
    <property type="match status" value="1"/>
</dbReference>
<evidence type="ECO:0000259" key="2">
    <source>
        <dbReference type="Pfam" id="PF12172"/>
    </source>
</evidence>
<proteinExistence type="predicted"/>
<comment type="caution">
    <text evidence="4">The sequence shown here is derived from an EMBL/GenBank/DDBJ whole genome shotgun (WGS) entry which is preliminary data.</text>
</comment>
<evidence type="ECO:0000259" key="1">
    <source>
        <dbReference type="Pfam" id="PF01796"/>
    </source>
</evidence>
<dbReference type="OrthoDB" id="3208853at2"/>
<dbReference type="AlphaFoldDB" id="A0A4R5B3G1"/>
<dbReference type="Pfam" id="PF01796">
    <property type="entry name" value="OB_ChsH2_C"/>
    <property type="match status" value="1"/>
</dbReference>
<dbReference type="Pfam" id="PF12172">
    <property type="entry name" value="zf-ChsH2"/>
    <property type="match status" value="1"/>
</dbReference>
<dbReference type="RefSeq" id="WP_132199688.1">
    <property type="nucleotide sequence ID" value="NZ_SMKY01000116.1"/>
</dbReference>
<dbReference type="Proteomes" id="UP000295578">
    <property type="component" value="Unassembled WGS sequence"/>
</dbReference>
<dbReference type="InterPro" id="IPR012340">
    <property type="entry name" value="NA-bd_OB-fold"/>
</dbReference>
<protein>
    <submittedName>
        <fullName evidence="4">Lipid-transfer protein</fullName>
    </submittedName>
</protein>
<dbReference type="PANTHER" id="PTHR42870:SF1">
    <property type="entry name" value="NON-SPECIFIC LIPID-TRANSFER PROTEIN-LIKE 2"/>
    <property type="match status" value="1"/>
</dbReference>
<feature type="domain" description="ChsH2 C-terminal OB-fold" evidence="1">
    <location>
        <begin position="64"/>
        <end position="121"/>
    </location>
</feature>
<evidence type="ECO:0000313" key="5">
    <source>
        <dbReference type="Proteomes" id="UP000295578"/>
    </source>
</evidence>
<name>A0A4R5B3G1_9ACTN</name>
<organism evidence="4 5">
    <name type="scientific">Actinomadura darangshiensis</name>
    <dbReference type="NCBI Taxonomy" id="705336"/>
    <lineage>
        <taxon>Bacteria</taxon>
        <taxon>Bacillati</taxon>
        <taxon>Actinomycetota</taxon>
        <taxon>Actinomycetes</taxon>
        <taxon>Streptosporangiales</taxon>
        <taxon>Thermomonosporaceae</taxon>
        <taxon>Actinomadura</taxon>
    </lineage>
</organism>
<dbReference type="PANTHER" id="PTHR42870">
    <property type="entry name" value="ACETYL-COA C-ACETYLTRANSFERASE"/>
    <property type="match status" value="1"/>
</dbReference>
<keyword evidence="5" id="KW-1185">Reference proteome</keyword>
<dbReference type="InterPro" id="IPR055140">
    <property type="entry name" value="Thiolase_C_2"/>
</dbReference>
<reference evidence="4 5" key="1">
    <citation type="submission" date="2019-03" db="EMBL/GenBank/DDBJ databases">
        <title>Draft genome sequences of novel Actinobacteria.</title>
        <authorList>
            <person name="Sahin N."/>
            <person name="Ay H."/>
            <person name="Saygin H."/>
        </authorList>
    </citation>
    <scope>NUCLEOTIDE SEQUENCE [LARGE SCALE GENOMIC DNA]</scope>
    <source>
        <strain evidence="4 5">DSM 45941</strain>
    </source>
</reference>
<dbReference type="Pfam" id="PF22691">
    <property type="entry name" value="Thiolase_C_1"/>
    <property type="match status" value="1"/>
</dbReference>
<accession>A0A4R5B3G1</accession>
<feature type="domain" description="Thiolase C-terminal" evidence="3">
    <location>
        <begin position="421"/>
        <end position="539"/>
    </location>
</feature>